<dbReference type="InterPro" id="IPR020449">
    <property type="entry name" value="Tscrpt_reg_AraC-type_HTH"/>
</dbReference>
<dbReference type="GO" id="GO:0003700">
    <property type="term" value="F:DNA-binding transcription factor activity"/>
    <property type="evidence" value="ECO:0007669"/>
    <property type="project" value="InterPro"/>
</dbReference>
<organism evidence="5 6">
    <name type="scientific">Flammeovirga agarivorans</name>
    <dbReference type="NCBI Taxonomy" id="2726742"/>
    <lineage>
        <taxon>Bacteria</taxon>
        <taxon>Pseudomonadati</taxon>
        <taxon>Bacteroidota</taxon>
        <taxon>Cytophagia</taxon>
        <taxon>Cytophagales</taxon>
        <taxon>Flammeovirgaceae</taxon>
        <taxon>Flammeovirga</taxon>
    </lineage>
</organism>
<keyword evidence="6" id="KW-1185">Reference proteome</keyword>
<evidence type="ECO:0000256" key="3">
    <source>
        <dbReference type="ARBA" id="ARBA00023163"/>
    </source>
</evidence>
<evidence type="ECO:0000313" key="5">
    <source>
        <dbReference type="EMBL" id="NLR91711.1"/>
    </source>
</evidence>
<dbReference type="PANTHER" id="PTHR47893">
    <property type="entry name" value="REGULATORY PROTEIN PCHR"/>
    <property type="match status" value="1"/>
</dbReference>
<gene>
    <name evidence="5" type="ORF">HGP29_10865</name>
</gene>
<dbReference type="Proteomes" id="UP000585050">
    <property type="component" value="Unassembled WGS sequence"/>
</dbReference>
<dbReference type="Gene3D" id="1.10.10.60">
    <property type="entry name" value="Homeodomain-like"/>
    <property type="match status" value="1"/>
</dbReference>
<keyword evidence="1" id="KW-0805">Transcription regulation</keyword>
<evidence type="ECO:0000313" key="6">
    <source>
        <dbReference type="Proteomes" id="UP000585050"/>
    </source>
</evidence>
<dbReference type="SUPFAM" id="SSF46689">
    <property type="entry name" value="Homeodomain-like"/>
    <property type="match status" value="2"/>
</dbReference>
<evidence type="ECO:0000259" key="4">
    <source>
        <dbReference type="PROSITE" id="PS01124"/>
    </source>
</evidence>
<name>A0A7X8XVX6_9BACT</name>
<proteinExistence type="predicted"/>
<dbReference type="PRINTS" id="PR00032">
    <property type="entry name" value="HTHARAC"/>
</dbReference>
<dbReference type="PROSITE" id="PS01124">
    <property type="entry name" value="HTH_ARAC_FAMILY_2"/>
    <property type="match status" value="1"/>
</dbReference>
<evidence type="ECO:0000256" key="2">
    <source>
        <dbReference type="ARBA" id="ARBA00023125"/>
    </source>
</evidence>
<evidence type="ECO:0000256" key="1">
    <source>
        <dbReference type="ARBA" id="ARBA00023015"/>
    </source>
</evidence>
<protein>
    <submittedName>
        <fullName evidence="5">Helix-turn-helix transcriptional regulator</fullName>
    </submittedName>
</protein>
<dbReference type="AlphaFoldDB" id="A0A7X8XVX6"/>
<dbReference type="RefSeq" id="WP_211093267.1">
    <property type="nucleotide sequence ID" value="NZ_JABAIL010000003.1"/>
</dbReference>
<accession>A0A7X8XVX6</accession>
<dbReference type="Pfam" id="PF12833">
    <property type="entry name" value="HTH_18"/>
    <property type="match status" value="1"/>
</dbReference>
<dbReference type="InterPro" id="IPR053142">
    <property type="entry name" value="PchR_regulatory_protein"/>
</dbReference>
<keyword evidence="2" id="KW-0238">DNA-binding</keyword>
<dbReference type="GO" id="GO:0043565">
    <property type="term" value="F:sequence-specific DNA binding"/>
    <property type="evidence" value="ECO:0007669"/>
    <property type="project" value="InterPro"/>
</dbReference>
<comment type="caution">
    <text evidence="5">The sequence shown here is derived from an EMBL/GenBank/DDBJ whole genome shotgun (WGS) entry which is preliminary data.</text>
</comment>
<dbReference type="InterPro" id="IPR009057">
    <property type="entry name" value="Homeodomain-like_sf"/>
</dbReference>
<sequence length="317" mass="37315">MSGKEISTATYQQLLQKLGGGSWNGSEFHYQQGQHYLHSYLYKDIGQFDLLINETCLPFDIIVEEEEIEDPYLIFRATHQQLTFNSDKKVVIVTQNKANGLMLFNNFSKQHILVPKDTPFHILSLRIDYDALKSFLRKKIDIFDQLFLVRKQIMYYELMTPEMEEQIHKIFEAQQQELGKAGFTYGHSFLLFTYFINELIIKHSGNRYKKVHPSDSYLMLQIRDYLMENISEPVGTEELCRKFGVSAQTLRNHFKTTFGYPPYQFLMKHRFLLAKRMLLDPKNSMTDIAVATGFANANHFSKAFKKEYNKSPKYFRK</sequence>
<keyword evidence="3" id="KW-0804">Transcription</keyword>
<reference evidence="5 6" key="1">
    <citation type="submission" date="2020-04" db="EMBL/GenBank/DDBJ databases">
        <title>Flammeovirga sp. SR4, a novel species isolated from seawater.</title>
        <authorList>
            <person name="Wang X."/>
        </authorList>
    </citation>
    <scope>NUCLEOTIDE SEQUENCE [LARGE SCALE GENOMIC DNA]</scope>
    <source>
        <strain evidence="5 6">SR4</strain>
    </source>
</reference>
<feature type="domain" description="HTH araC/xylS-type" evidence="4">
    <location>
        <begin position="220"/>
        <end position="317"/>
    </location>
</feature>
<dbReference type="SMART" id="SM00342">
    <property type="entry name" value="HTH_ARAC"/>
    <property type="match status" value="1"/>
</dbReference>
<dbReference type="EMBL" id="JABAIL010000003">
    <property type="protein sequence ID" value="NLR91711.1"/>
    <property type="molecule type" value="Genomic_DNA"/>
</dbReference>
<dbReference type="InterPro" id="IPR018060">
    <property type="entry name" value="HTH_AraC"/>
</dbReference>
<dbReference type="PANTHER" id="PTHR47893:SF1">
    <property type="entry name" value="REGULATORY PROTEIN PCHR"/>
    <property type="match status" value="1"/>
</dbReference>